<protein>
    <submittedName>
        <fullName evidence="1">Uncharacterized protein</fullName>
    </submittedName>
</protein>
<proteinExistence type="predicted"/>
<sequence length="81" mass="7855">MTEVVEGGEGYKGGQGVGGYGRVLRGGGWEEAIEGVGGGGGGVEGGLSGVWWWGGWIEGIRGGGCWVGGGWGVGGGGEGRT</sequence>
<name>A0AAV2M4I2_KNICA</name>
<evidence type="ECO:0000313" key="1">
    <source>
        <dbReference type="EMBL" id="CAL1608214.1"/>
    </source>
</evidence>
<keyword evidence="2" id="KW-1185">Reference proteome</keyword>
<dbReference type="EMBL" id="OZ035828">
    <property type="protein sequence ID" value="CAL1608214.1"/>
    <property type="molecule type" value="Genomic_DNA"/>
</dbReference>
<gene>
    <name evidence="1" type="ORF">KC01_LOCUS35184</name>
</gene>
<dbReference type="Proteomes" id="UP001497482">
    <property type="component" value="Chromosome 6"/>
</dbReference>
<reference evidence="1 2" key="1">
    <citation type="submission" date="2024-04" db="EMBL/GenBank/DDBJ databases">
        <authorList>
            <person name="Waldvogel A.-M."/>
            <person name="Schoenle A."/>
        </authorList>
    </citation>
    <scope>NUCLEOTIDE SEQUENCE [LARGE SCALE GENOMIC DNA]</scope>
</reference>
<accession>A0AAV2M4I2</accession>
<evidence type="ECO:0000313" key="2">
    <source>
        <dbReference type="Proteomes" id="UP001497482"/>
    </source>
</evidence>
<dbReference type="AlphaFoldDB" id="A0AAV2M4I2"/>
<organism evidence="1 2">
    <name type="scientific">Knipowitschia caucasica</name>
    <name type="common">Caucasian dwarf goby</name>
    <name type="synonym">Pomatoschistus caucasicus</name>
    <dbReference type="NCBI Taxonomy" id="637954"/>
    <lineage>
        <taxon>Eukaryota</taxon>
        <taxon>Metazoa</taxon>
        <taxon>Chordata</taxon>
        <taxon>Craniata</taxon>
        <taxon>Vertebrata</taxon>
        <taxon>Euteleostomi</taxon>
        <taxon>Actinopterygii</taxon>
        <taxon>Neopterygii</taxon>
        <taxon>Teleostei</taxon>
        <taxon>Neoteleostei</taxon>
        <taxon>Acanthomorphata</taxon>
        <taxon>Gobiaria</taxon>
        <taxon>Gobiiformes</taxon>
        <taxon>Gobioidei</taxon>
        <taxon>Gobiidae</taxon>
        <taxon>Gobiinae</taxon>
        <taxon>Knipowitschia</taxon>
    </lineage>
</organism>